<evidence type="ECO:0000259" key="2">
    <source>
        <dbReference type="Pfam" id="PF17921"/>
    </source>
</evidence>
<accession>A0A397GRT8</accession>
<dbReference type="Pfam" id="PF17921">
    <property type="entry name" value="Integrase_H2C2"/>
    <property type="match status" value="1"/>
</dbReference>
<protein>
    <recommendedName>
        <fullName evidence="2">Integrase zinc-binding domain-containing protein</fullName>
    </recommendedName>
</protein>
<proteinExistence type="predicted"/>
<feature type="compositionally biased region" description="Polar residues" evidence="1">
    <location>
        <begin position="213"/>
        <end position="230"/>
    </location>
</feature>
<evidence type="ECO:0000313" key="3">
    <source>
        <dbReference type="EMBL" id="RHZ52176.1"/>
    </source>
</evidence>
<dbReference type="EMBL" id="PQFF01000406">
    <property type="protein sequence ID" value="RHZ52176.1"/>
    <property type="molecule type" value="Genomic_DNA"/>
</dbReference>
<dbReference type="AlphaFoldDB" id="A0A397GRT8"/>
<dbReference type="Proteomes" id="UP000266861">
    <property type="component" value="Unassembled WGS sequence"/>
</dbReference>
<dbReference type="OrthoDB" id="2400393at2759"/>
<feature type="domain" description="Integrase zinc-binding" evidence="2">
    <location>
        <begin position="173"/>
        <end position="210"/>
    </location>
</feature>
<dbReference type="Gene3D" id="1.10.340.70">
    <property type="match status" value="1"/>
</dbReference>
<evidence type="ECO:0000313" key="4">
    <source>
        <dbReference type="Proteomes" id="UP000266861"/>
    </source>
</evidence>
<comment type="caution">
    <text evidence="3">The sequence shown here is derived from an EMBL/GenBank/DDBJ whole genome shotgun (WGS) entry which is preliminary data.</text>
</comment>
<evidence type="ECO:0000256" key="1">
    <source>
        <dbReference type="SAM" id="MobiDB-lite"/>
    </source>
</evidence>
<dbReference type="InterPro" id="IPR041588">
    <property type="entry name" value="Integrase_H2C2"/>
</dbReference>
<reference evidence="3 4" key="1">
    <citation type="submission" date="2018-08" db="EMBL/GenBank/DDBJ databases">
        <title>Genome and evolution of the arbuscular mycorrhizal fungus Diversispora epigaea (formerly Glomus versiforme) and its bacterial endosymbionts.</title>
        <authorList>
            <person name="Sun X."/>
            <person name="Fei Z."/>
            <person name="Harrison M."/>
        </authorList>
    </citation>
    <scope>NUCLEOTIDE SEQUENCE [LARGE SCALE GENOMIC DNA]</scope>
    <source>
        <strain evidence="3 4">IT104</strain>
    </source>
</reference>
<organism evidence="3 4">
    <name type="scientific">Diversispora epigaea</name>
    <dbReference type="NCBI Taxonomy" id="1348612"/>
    <lineage>
        <taxon>Eukaryota</taxon>
        <taxon>Fungi</taxon>
        <taxon>Fungi incertae sedis</taxon>
        <taxon>Mucoromycota</taxon>
        <taxon>Glomeromycotina</taxon>
        <taxon>Glomeromycetes</taxon>
        <taxon>Diversisporales</taxon>
        <taxon>Diversisporaceae</taxon>
        <taxon>Diversispora</taxon>
    </lineage>
</organism>
<keyword evidence="4" id="KW-1185">Reference proteome</keyword>
<feature type="region of interest" description="Disordered" evidence="1">
    <location>
        <begin position="210"/>
        <end position="230"/>
    </location>
</feature>
<sequence>MTLIRFEQIKHFIHILDYTISPLYWYSKLEPLTSHIRKVSKSICISSSNISVDEIIVRFFEHSAHTVRIKNKLTPESYKILSLNKIERMWRKLRKTSLNAAKVRAVFENTSKKLLSIPQIIDDYNHHIGGIENKDNDSKKLSTQNQIKEITQKFKFIEKDIFLNGESKEVVAFGIEKTTEAIMKYYYWLKMRRSVYQYVTTCDECQRNKGRTHQPSGLLQPLSTPARQWE</sequence>
<gene>
    <name evidence="3" type="ORF">Glove_464g14</name>
</gene>
<dbReference type="STRING" id="1348612.A0A397GRT8"/>
<name>A0A397GRT8_9GLOM</name>